<dbReference type="InParanoid" id="G0PJU5"/>
<accession>G0PJU5</accession>
<dbReference type="AlphaFoldDB" id="G0PJU5"/>
<dbReference type="Proteomes" id="UP000008068">
    <property type="component" value="Unassembled WGS sequence"/>
</dbReference>
<dbReference type="STRING" id="135651.G0PJU5"/>
<dbReference type="Gene3D" id="3.10.50.10">
    <property type="match status" value="1"/>
</dbReference>
<sequence>MTADLESRLTSQETPVEYVAATGCTVTRVPSVCVKTKKRGSTKGDWINSIVSFILEHQLDGVEIVYRWPETSVDEDNLAFFVRELRYKLEKAEKLAKRKFPYIISIYSRAHLWATKDVPLLDDLLNYVSFFNVETYNFYAPWHVGNIMTGPQSPLYSLGNDNRSIDWTMNAYTCKIMKPSQLNVIIPFGGAYWKNVSKNGAQADDLHFNVGGTRYSGSYYAWRDLETLGFNLTKASWHNVTKTPYIWHSNNRSFLTFDDERSMKEKMEYIISKNLGGVTMDAIDEDDDSHTLLNAVTSRGMCSGPKIGKEEIMYNCNKLA</sequence>
<dbReference type="OrthoDB" id="7281605at2759"/>
<dbReference type="InterPro" id="IPR001223">
    <property type="entry name" value="Glyco_hydro18_cat"/>
</dbReference>
<dbReference type="PANTHER" id="PTHR46073:SF9">
    <property type="entry name" value="GH18 DOMAIN-CONTAINING PROTEIN"/>
    <property type="match status" value="1"/>
</dbReference>
<dbReference type="SUPFAM" id="SSF51445">
    <property type="entry name" value="(Trans)glycosidases"/>
    <property type="match status" value="1"/>
</dbReference>
<evidence type="ECO:0000259" key="1">
    <source>
        <dbReference type="PROSITE" id="PS51910"/>
    </source>
</evidence>
<dbReference type="SMART" id="SM00636">
    <property type="entry name" value="Glyco_18"/>
    <property type="match status" value="1"/>
</dbReference>
<name>G0PJU5_CAEBE</name>
<dbReference type="PROSITE" id="PS51910">
    <property type="entry name" value="GH18_2"/>
    <property type="match status" value="1"/>
</dbReference>
<dbReference type="InterPro" id="IPR029070">
    <property type="entry name" value="Chitinase_insertion_sf"/>
</dbReference>
<reference evidence="3" key="1">
    <citation type="submission" date="2011-07" db="EMBL/GenBank/DDBJ databases">
        <authorList>
            <consortium name="Caenorhabditis brenneri Sequencing and Analysis Consortium"/>
            <person name="Wilson R.K."/>
        </authorList>
    </citation>
    <scope>NUCLEOTIDE SEQUENCE [LARGE SCALE GENOMIC DNA]</scope>
    <source>
        <strain evidence="3">PB2801</strain>
    </source>
</reference>
<proteinExistence type="predicted"/>
<dbReference type="GO" id="GO:0008061">
    <property type="term" value="F:chitin binding"/>
    <property type="evidence" value="ECO:0007669"/>
    <property type="project" value="InterPro"/>
</dbReference>
<evidence type="ECO:0000313" key="3">
    <source>
        <dbReference type="Proteomes" id="UP000008068"/>
    </source>
</evidence>
<evidence type="ECO:0000313" key="2">
    <source>
        <dbReference type="EMBL" id="EGT60306.1"/>
    </source>
</evidence>
<feature type="domain" description="GH18" evidence="1">
    <location>
        <begin position="1"/>
        <end position="303"/>
    </location>
</feature>
<dbReference type="HOGENOM" id="CLU_858502_0_0_1"/>
<dbReference type="PANTHER" id="PTHR46073">
    <property type="entry name" value="CHITINASE"/>
    <property type="match status" value="1"/>
</dbReference>
<dbReference type="Pfam" id="PF00704">
    <property type="entry name" value="Glyco_hydro_18"/>
    <property type="match status" value="1"/>
</dbReference>
<dbReference type="EMBL" id="GL380757">
    <property type="protein sequence ID" value="EGT60306.1"/>
    <property type="molecule type" value="Genomic_DNA"/>
</dbReference>
<dbReference type="Gene3D" id="3.20.20.80">
    <property type="entry name" value="Glycosidases"/>
    <property type="match status" value="2"/>
</dbReference>
<protein>
    <recommendedName>
        <fullName evidence="1">GH18 domain-containing protein</fullName>
    </recommendedName>
</protein>
<dbReference type="InterPro" id="IPR011583">
    <property type="entry name" value="Chitinase_II/V-like_cat"/>
</dbReference>
<dbReference type="InterPro" id="IPR017853">
    <property type="entry name" value="GH"/>
</dbReference>
<dbReference type="GO" id="GO:0005975">
    <property type="term" value="P:carbohydrate metabolic process"/>
    <property type="evidence" value="ECO:0007669"/>
    <property type="project" value="InterPro"/>
</dbReference>
<keyword evidence="3" id="KW-1185">Reference proteome</keyword>
<organism evidence="3">
    <name type="scientific">Caenorhabditis brenneri</name>
    <name type="common">Nematode worm</name>
    <dbReference type="NCBI Taxonomy" id="135651"/>
    <lineage>
        <taxon>Eukaryota</taxon>
        <taxon>Metazoa</taxon>
        <taxon>Ecdysozoa</taxon>
        <taxon>Nematoda</taxon>
        <taxon>Chromadorea</taxon>
        <taxon>Rhabditida</taxon>
        <taxon>Rhabditina</taxon>
        <taxon>Rhabditomorpha</taxon>
        <taxon>Rhabditoidea</taxon>
        <taxon>Rhabditidae</taxon>
        <taxon>Peloderinae</taxon>
        <taxon>Caenorhabditis</taxon>
    </lineage>
</organism>
<dbReference type="eggNOG" id="KOG2806">
    <property type="taxonomic scope" value="Eukaryota"/>
</dbReference>
<gene>
    <name evidence="2" type="ORF">CAEBREN_23155</name>
</gene>